<dbReference type="InterPro" id="IPR020568">
    <property type="entry name" value="Ribosomal_Su5_D2-typ_SF"/>
</dbReference>
<feature type="region of interest" description="Disordered" evidence="6">
    <location>
        <begin position="118"/>
        <end position="138"/>
    </location>
</feature>
<dbReference type="PANTHER" id="PTHR21569">
    <property type="entry name" value="RIBOSOMAL PROTEIN S9"/>
    <property type="match status" value="1"/>
</dbReference>
<dbReference type="GO" id="GO:0006412">
    <property type="term" value="P:translation"/>
    <property type="evidence" value="ECO:0007669"/>
    <property type="project" value="UniProtKB-UniRule"/>
</dbReference>
<dbReference type="AlphaFoldDB" id="A0A1F5X3W0"/>
<dbReference type="EMBL" id="MFIE01000018">
    <property type="protein sequence ID" value="OGF82523.1"/>
    <property type="molecule type" value="Genomic_DNA"/>
</dbReference>
<keyword evidence="3 5" id="KW-0687">Ribonucleoprotein</keyword>
<gene>
    <name evidence="5" type="primary">rpsI</name>
    <name evidence="7" type="ORF">A3B18_00865</name>
</gene>
<organism evidence="7 8">
    <name type="scientific">Candidatus Giovannonibacteria bacterium RIFCSPLOWO2_01_FULL_46_13</name>
    <dbReference type="NCBI Taxonomy" id="1798352"/>
    <lineage>
        <taxon>Bacteria</taxon>
        <taxon>Candidatus Giovannoniibacteriota</taxon>
    </lineage>
</organism>
<dbReference type="NCBIfam" id="NF001099">
    <property type="entry name" value="PRK00132.1"/>
    <property type="match status" value="1"/>
</dbReference>
<evidence type="ECO:0000256" key="3">
    <source>
        <dbReference type="ARBA" id="ARBA00023274"/>
    </source>
</evidence>
<reference evidence="7 8" key="1">
    <citation type="journal article" date="2016" name="Nat. Commun.">
        <title>Thousands of microbial genomes shed light on interconnected biogeochemical processes in an aquifer system.</title>
        <authorList>
            <person name="Anantharaman K."/>
            <person name="Brown C.T."/>
            <person name="Hug L.A."/>
            <person name="Sharon I."/>
            <person name="Castelle C.J."/>
            <person name="Probst A.J."/>
            <person name="Thomas B.C."/>
            <person name="Singh A."/>
            <person name="Wilkins M.J."/>
            <person name="Karaoz U."/>
            <person name="Brodie E.L."/>
            <person name="Williams K.H."/>
            <person name="Hubbard S.S."/>
            <person name="Banfield J.F."/>
        </authorList>
    </citation>
    <scope>NUCLEOTIDE SEQUENCE [LARGE SCALE GENOMIC DNA]</scope>
</reference>
<evidence type="ECO:0000256" key="6">
    <source>
        <dbReference type="SAM" id="MobiDB-lite"/>
    </source>
</evidence>
<evidence type="ECO:0000256" key="5">
    <source>
        <dbReference type="HAMAP-Rule" id="MF_00532"/>
    </source>
</evidence>
<dbReference type="Proteomes" id="UP000178684">
    <property type="component" value="Unassembled WGS sequence"/>
</dbReference>
<name>A0A1F5X3W0_9BACT</name>
<dbReference type="Gene3D" id="3.30.230.10">
    <property type="match status" value="1"/>
</dbReference>
<dbReference type="InterPro" id="IPR000754">
    <property type="entry name" value="Ribosomal_uS9"/>
</dbReference>
<protein>
    <recommendedName>
        <fullName evidence="4 5">Small ribosomal subunit protein uS9</fullName>
    </recommendedName>
</protein>
<dbReference type="InterPro" id="IPR014721">
    <property type="entry name" value="Ribsml_uS5_D2-typ_fold_subgr"/>
</dbReference>
<proteinExistence type="inferred from homology"/>
<keyword evidence="2 5" id="KW-0689">Ribosomal protein</keyword>
<sequence length="138" mass="15814">MLKKEVSYTGRYFEAVGRRKTSVARVRLFPDSPFSIAINNKTNEEYFPTFELRNIVEAPITRANISQKFAVSAKVNGGGIHSQAEAVRHGISRAMEKIDPALRKVLKPLGFLKRDPRMKERRKFGLKKARKSPQWAKR</sequence>
<dbReference type="GO" id="GO:0022627">
    <property type="term" value="C:cytosolic small ribosomal subunit"/>
    <property type="evidence" value="ECO:0007669"/>
    <property type="project" value="TreeGrafter"/>
</dbReference>
<dbReference type="SUPFAM" id="SSF54211">
    <property type="entry name" value="Ribosomal protein S5 domain 2-like"/>
    <property type="match status" value="1"/>
</dbReference>
<dbReference type="FunFam" id="3.30.230.10:FF:000001">
    <property type="entry name" value="30S ribosomal protein S9"/>
    <property type="match status" value="1"/>
</dbReference>
<comment type="caution">
    <text evidence="7">The sequence shown here is derived from an EMBL/GenBank/DDBJ whole genome shotgun (WGS) entry which is preliminary data.</text>
</comment>
<evidence type="ECO:0000313" key="7">
    <source>
        <dbReference type="EMBL" id="OGF82523.1"/>
    </source>
</evidence>
<dbReference type="HAMAP" id="MF_00532_B">
    <property type="entry name" value="Ribosomal_uS9_B"/>
    <property type="match status" value="1"/>
</dbReference>
<evidence type="ECO:0000256" key="1">
    <source>
        <dbReference type="ARBA" id="ARBA00005251"/>
    </source>
</evidence>
<comment type="similarity">
    <text evidence="1 5">Belongs to the universal ribosomal protein uS9 family.</text>
</comment>
<dbReference type="Pfam" id="PF00380">
    <property type="entry name" value="Ribosomal_S9"/>
    <property type="match status" value="1"/>
</dbReference>
<dbReference type="PANTHER" id="PTHR21569:SF1">
    <property type="entry name" value="SMALL RIBOSOMAL SUBUNIT PROTEIN US9M"/>
    <property type="match status" value="1"/>
</dbReference>
<evidence type="ECO:0000313" key="8">
    <source>
        <dbReference type="Proteomes" id="UP000178684"/>
    </source>
</evidence>
<dbReference type="GO" id="GO:0003735">
    <property type="term" value="F:structural constituent of ribosome"/>
    <property type="evidence" value="ECO:0007669"/>
    <property type="project" value="InterPro"/>
</dbReference>
<dbReference type="InterPro" id="IPR023035">
    <property type="entry name" value="Ribosomal_uS9_bac/plastid"/>
</dbReference>
<evidence type="ECO:0000256" key="2">
    <source>
        <dbReference type="ARBA" id="ARBA00022980"/>
    </source>
</evidence>
<feature type="compositionally biased region" description="Basic residues" evidence="6">
    <location>
        <begin position="119"/>
        <end position="138"/>
    </location>
</feature>
<evidence type="ECO:0000256" key="4">
    <source>
        <dbReference type="ARBA" id="ARBA00035259"/>
    </source>
</evidence>
<accession>A0A1F5X3W0</accession>
<dbReference type="GO" id="GO:0003723">
    <property type="term" value="F:RNA binding"/>
    <property type="evidence" value="ECO:0007669"/>
    <property type="project" value="TreeGrafter"/>
</dbReference>